<dbReference type="AlphaFoldDB" id="A0A4R8RJY2"/>
<dbReference type="Proteomes" id="UP000295703">
    <property type="component" value="Unassembled WGS sequence"/>
</dbReference>
<dbReference type="GO" id="GO:0006633">
    <property type="term" value="P:fatty acid biosynthetic process"/>
    <property type="evidence" value="ECO:0007669"/>
    <property type="project" value="TreeGrafter"/>
</dbReference>
<dbReference type="PRINTS" id="PR00081">
    <property type="entry name" value="GDHRDH"/>
</dbReference>
<dbReference type="EMBL" id="RYZW01000041">
    <property type="protein sequence ID" value="TDZ59719.1"/>
    <property type="molecule type" value="Genomic_DNA"/>
</dbReference>
<evidence type="ECO:0000313" key="2">
    <source>
        <dbReference type="EMBL" id="TDZ59719.1"/>
    </source>
</evidence>
<dbReference type="Gene3D" id="3.40.50.720">
    <property type="entry name" value="NAD(P)-binding Rossmann-like Domain"/>
    <property type="match status" value="1"/>
</dbReference>
<dbReference type="STRING" id="5466.A0A4R8RJY2"/>
<gene>
    <name evidence="2" type="ORF">CTRI78_v005183</name>
</gene>
<evidence type="ECO:0000313" key="3">
    <source>
        <dbReference type="Proteomes" id="UP000295703"/>
    </source>
</evidence>
<dbReference type="Pfam" id="PF00106">
    <property type="entry name" value="adh_short"/>
    <property type="match status" value="1"/>
</dbReference>
<organism evidence="2 3">
    <name type="scientific">Colletotrichum trifolii</name>
    <dbReference type="NCBI Taxonomy" id="5466"/>
    <lineage>
        <taxon>Eukaryota</taxon>
        <taxon>Fungi</taxon>
        <taxon>Dikarya</taxon>
        <taxon>Ascomycota</taxon>
        <taxon>Pezizomycotina</taxon>
        <taxon>Sordariomycetes</taxon>
        <taxon>Hypocreomycetidae</taxon>
        <taxon>Glomerellales</taxon>
        <taxon>Glomerellaceae</taxon>
        <taxon>Colletotrichum</taxon>
        <taxon>Colletotrichum orbiculare species complex</taxon>
    </lineage>
</organism>
<keyword evidence="3" id="KW-1185">Reference proteome</keyword>
<dbReference type="GO" id="GO:0016616">
    <property type="term" value="F:oxidoreductase activity, acting on the CH-OH group of donors, NAD or NADP as acceptor"/>
    <property type="evidence" value="ECO:0007669"/>
    <property type="project" value="TreeGrafter"/>
</dbReference>
<comment type="caution">
    <text evidence="2">The sequence shown here is derived from an EMBL/GenBank/DDBJ whole genome shotgun (WGS) entry which is preliminary data.</text>
</comment>
<accession>A0A4R8RJY2</accession>
<name>A0A4R8RJY2_COLTR</name>
<comment type="similarity">
    <text evidence="1">Belongs to the short-chain dehydrogenases/reductases (SDR) family.</text>
</comment>
<dbReference type="PANTHER" id="PTHR42760">
    <property type="entry name" value="SHORT-CHAIN DEHYDROGENASES/REDUCTASES FAMILY MEMBER"/>
    <property type="match status" value="1"/>
</dbReference>
<evidence type="ECO:0000256" key="1">
    <source>
        <dbReference type="ARBA" id="ARBA00006484"/>
    </source>
</evidence>
<reference evidence="2 3" key="1">
    <citation type="submission" date="2018-12" db="EMBL/GenBank/DDBJ databases">
        <title>Genome sequence and assembly of Colletotrichum trifolii.</title>
        <authorList>
            <person name="Gan P."/>
            <person name="Shirasu K."/>
        </authorList>
    </citation>
    <scope>NUCLEOTIDE SEQUENCE [LARGE SCALE GENOMIC DNA]</scope>
    <source>
        <strain evidence="2 3">543-2</strain>
    </source>
</reference>
<dbReference type="InterPro" id="IPR002347">
    <property type="entry name" value="SDR_fam"/>
</dbReference>
<dbReference type="CDD" id="cd05233">
    <property type="entry name" value="SDR_c"/>
    <property type="match status" value="1"/>
</dbReference>
<proteinExistence type="inferred from homology"/>
<sequence>MTHIPSEPPSRSLRGKVAIVTGAGCAGDGIGNGRAISILLADDGCDVICVDRDLDWASKTCDMANSKPGRGRTMPAKGDVTSARDCEHVVNLATSTFGRLDILVNNVGVMGAPGTAVEVDMEQWTKSLDVNISSMVLMSKYAIPAMSKNEGEAKGAIVNMGSGVEPQTPKAEKKHGLGAFDFASPVDGMESRRDSVGGNCSFRRRDTLRNESQAANIDGSIWSIKPILSNARMMTTFAELRQIP</sequence>
<dbReference type="SUPFAM" id="SSF51735">
    <property type="entry name" value="NAD(P)-binding Rossmann-fold domains"/>
    <property type="match status" value="1"/>
</dbReference>
<dbReference type="InterPro" id="IPR036291">
    <property type="entry name" value="NAD(P)-bd_dom_sf"/>
</dbReference>
<protein>
    <submittedName>
        <fullName evidence="2">Putative oxidoreductase</fullName>
    </submittedName>
</protein>
<dbReference type="PANTHER" id="PTHR42760:SF122">
    <property type="entry name" value="NAD(P)-BINDING PROTEIN"/>
    <property type="match status" value="1"/>
</dbReference>
<dbReference type="GO" id="GO:0048038">
    <property type="term" value="F:quinone binding"/>
    <property type="evidence" value="ECO:0007669"/>
    <property type="project" value="TreeGrafter"/>
</dbReference>